<proteinExistence type="predicted"/>
<feature type="coiled-coil region" evidence="1">
    <location>
        <begin position="40"/>
        <end position="189"/>
    </location>
</feature>
<dbReference type="STRING" id="48698.ENSPFOP00000018474"/>
<keyword evidence="4" id="KW-1185">Reference proteome</keyword>
<evidence type="ECO:0000256" key="1">
    <source>
        <dbReference type="SAM" id="Coils"/>
    </source>
</evidence>
<name>A0A087YKC1_POEFO</name>
<dbReference type="SUPFAM" id="SSF56436">
    <property type="entry name" value="C-type lectin-like"/>
    <property type="match status" value="1"/>
</dbReference>
<dbReference type="EMBL" id="AYCK01016197">
    <property type="status" value="NOT_ANNOTATED_CDS"/>
    <property type="molecule type" value="Genomic_DNA"/>
</dbReference>
<dbReference type="PANTHER" id="PTHR22803">
    <property type="entry name" value="MANNOSE, PHOSPHOLIPASE, LECTIN RECEPTOR RELATED"/>
    <property type="match status" value="1"/>
</dbReference>
<dbReference type="GeneTree" id="ENSGT01030000234575"/>
<dbReference type="AlphaFoldDB" id="A0A087YKC1"/>
<dbReference type="eggNOG" id="KOG4297">
    <property type="taxonomic scope" value="Eukaryota"/>
</dbReference>
<dbReference type="InterPro" id="IPR016187">
    <property type="entry name" value="CTDL_fold"/>
</dbReference>
<dbReference type="Ensembl" id="ENSPFOT00000018496.1">
    <property type="protein sequence ID" value="ENSPFOP00000018474.1"/>
    <property type="gene ID" value="ENSPFOG00000018376.1"/>
</dbReference>
<reference evidence="3" key="2">
    <citation type="submission" date="2025-08" db="UniProtKB">
        <authorList>
            <consortium name="Ensembl"/>
        </authorList>
    </citation>
    <scope>IDENTIFICATION</scope>
</reference>
<sequence length="323" mass="38276">QIQYNKSILFTFPVGISKSMNVSACNVTLLEEFPALPSEREQFLEKNDQHLKQIDKLLQEKNELLEKNKQLHQDRVSLNGKNKLLEQEKDQLFNVNLKKNRLRQWYKQLKQQKDELAKDKNELLQNKLELEKKKNELLQENKQLIQEECNLYQEKLKLQEEKDLLERKNRELEDKIVEKENQISELLRKVNKPKCPPGWQRFMSSCYQLSTEANTWMYAKQNCESKGAQLMMLNDETEQTFVNNCLVETSSTWIGLNVKHNNYSQSLKWVDGSEMTFSFFFSYGCRPNNHFYQGTSQESCMYMNASVYSSSVCDQKRGWICEM</sequence>
<organism evidence="3 4">
    <name type="scientific">Poecilia formosa</name>
    <name type="common">Amazon molly</name>
    <name type="synonym">Limia formosa</name>
    <dbReference type="NCBI Taxonomy" id="48698"/>
    <lineage>
        <taxon>Eukaryota</taxon>
        <taxon>Metazoa</taxon>
        <taxon>Chordata</taxon>
        <taxon>Craniata</taxon>
        <taxon>Vertebrata</taxon>
        <taxon>Euteleostomi</taxon>
        <taxon>Actinopterygii</taxon>
        <taxon>Neopterygii</taxon>
        <taxon>Teleostei</taxon>
        <taxon>Neoteleostei</taxon>
        <taxon>Acanthomorphata</taxon>
        <taxon>Ovalentaria</taxon>
        <taxon>Atherinomorphae</taxon>
        <taxon>Cyprinodontiformes</taxon>
        <taxon>Poeciliidae</taxon>
        <taxon>Poeciliinae</taxon>
        <taxon>Poecilia</taxon>
    </lineage>
</organism>
<dbReference type="InterPro" id="IPR001304">
    <property type="entry name" value="C-type_lectin-like"/>
</dbReference>
<dbReference type="Pfam" id="PF00059">
    <property type="entry name" value="Lectin_C"/>
    <property type="match status" value="1"/>
</dbReference>
<keyword evidence="1" id="KW-0175">Coiled coil</keyword>
<evidence type="ECO:0000259" key="2">
    <source>
        <dbReference type="PROSITE" id="PS50041"/>
    </source>
</evidence>
<dbReference type="PROSITE" id="PS50041">
    <property type="entry name" value="C_TYPE_LECTIN_2"/>
    <property type="match status" value="1"/>
</dbReference>
<feature type="domain" description="C-type lectin" evidence="2">
    <location>
        <begin position="202"/>
        <end position="322"/>
    </location>
</feature>
<accession>A0A087YKC1</accession>
<reference evidence="4" key="1">
    <citation type="submission" date="2013-10" db="EMBL/GenBank/DDBJ databases">
        <authorList>
            <person name="Schartl M."/>
            <person name="Warren W."/>
        </authorList>
    </citation>
    <scope>NUCLEOTIDE SEQUENCE [LARGE SCALE GENOMIC DNA]</scope>
    <source>
        <strain evidence="4">female</strain>
    </source>
</reference>
<evidence type="ECO:0000313" key="4">
    <source>
        <dbReference type="Proteomes" id="UP000028760"/>
    </source>
</evidence>
<dbReference type="InterPro" id="IPR050111">
    <property type="entry name" value="C-type_lectin/snaclec_domain"/>
</dbReference>
<evidence type="ECO:0000313" key="3">
    <source>
        <dbReference type="Ensembl" id="ENSPFOP00000018474.1"/>
    </source>
</evidence>
<reference evidence="3" key="3">
    <citation type="submission" date="2025-09" db="UniProtKB">
        <authorList>
            <consortium name="Ensembl"/>
        </authorList>
    </citation>
    <scope>IDENTIFICATION</scope>
</reference>
<dbReference type="Proteomes" id="UP000028760">
    <property type="component" value="Unassembled WGS sequence"/>
</dbReference>
<dbReference type="Gene3D" id="3.10.100.10">
    <property type="entry name" value="Mannose-Binding Protein A, subunit A"/>
    <property type="match status" value="1"/>
</dbReference>
<dbReference type="InterPro" id="IPR016186">
    <property type="entry name" value="C-type_lectin-like/link_sf"/>
</dbReference>
<dbReference type="SMART" id="SM00034">
    <property type="entry name" value="CLECT"/>
    <property type="match status" value="1"/>
</dbReference>
<dbReference type="OMA" id="MLNDETE"/>
<protein>
    <recommendedName>
        <fullName evidence="2">C-type lectin domain-containing protein</fullName>
    </recommendedName>
</protein>